<evidence type="ECO:0000256" key="2">
    <source>
        <dbReference type="SAM" id="MobiDB-lite"/>
    </source>
</evidence>
<reference evidence="3" key="1">
    <citation type="journal article" date="2021" name="Nat. Commun.">
        <title>Genetic determinants of endophytism in the Arabidopsis root mycobiome.</title>
        <authorList>
            <person name="Mesny F."/>
            <person name="Miyauchi S."/>
            <person name="Thiergart T."/>
            <person name="Pickel B."/>
            <person name="Atanasova L."/>
            <person name="Karlsson M."/>
            <person name="Huettel B."/>
            <person name="Barry K.W."/>
            <person name="Haridas S."/>
            <person name="Chen C."/>
            <person name="Bauer D."/>
            <person name="Andreopoulos W."/>
            <person name="Pangilinan J."/>
            <person name="LaButti K."/>
            <person name="Riley R."/>
            <person name="Lipzen A."/>
            <person name="Clum A."/>
            <person name="Drula E."/>
            <person name="Henrissat B."/>
            <person name="Kohler A."/>
            <person name="Grigoriev I.V."/>
            <person name="Martin F.M."/>
            <person name="Hacquard S."/>
        </authorList>
    </citation>
    <scope>NUCLEOTIDE SEQUENCE</scope>
    <source>
        <strain evidence="3">MPI-SDFR-AT-0068</strain>
    </source>
</reference>
<dbReference type="OrthoDB" id="5057046at2759"/>
<evidence type="ECO:0000313" key="3">
    <source>
        <dbReference type="EMBL" id="KAH7256128.1"/>
    </source>
</evidence>
<comment type="caution">
    <text evidence="3">The sequence shown here is derived from an EMBL/GenBank/DDBJ whole genome shotgun (WGS) entry which is preliminary data.</text>
</comment>
<feature type="coiled-coil region" evidence="1">
    <location>
        <begin position="313"/>
        <end position="340"/>
    </location>
</feature>
<feature type="region of interest" description="Disordered" evidence="2">
    <location>
        <begin position="195"/>
        <end position="238"/>
    </location>
</feature>
<keyword evidence="4" id="KW-1185">Reference proteome</keyword>
<keyword evidence="1" id="KW-0175">Coiled coil</keyword>
<gene>
    <name evidence="3" type="ORF">BKA59DRAFT_67687</name>
</gene>
<sequence>MSSSSPCLDIHHTTDAVIQWESDGKTRSLSKGDPKATPVTLTTRFDKTCAFFELSVPLKLKAIDHTTITLRACASSIVSLDLVKNPTVLDALQQELDSISLCLSFTLNRHLDVFLPTAALEPVSPARAPSGLVLDAVRDLCQATAFSIYIEARENPGFQAISDAASQGLLKSFRSSRFQLASMYGGQGAKLVNLAGDASLPPPSYNEVEPPPPPPPIDLKNDRKRPRQDSQNEHNNNIALIWKELQDMKDKMARDEKRIETLETENKKLRQENKDMNHGMDKLRERCTALETSQQDLKHSLEVLDTDSEKFMKMATEELLDTYDNDLVELREDMRAMEQAVKYIEEGHVSDESVKRIKDAVVQDITTRLSAD</sequence>
<dbReference type="Proteomes" id="UP000813427">
    <property type="component" value="Unassembled WGS sequence"/>
</dbReference>
<accession>A0A8K0WE43</accession>
<dbReference type="AlphaFoldDB" id="A0A8K0WE43"/>
<name>A0A8K0WE43_9HYPO</name>
<organism evidence="3 4">
    <name type="scientific">Fusarium tricinctum</name>
    <dbReference type="NCBI Taxonomy" id="61284"/>
    <lineage>
        <taxon>Eukaryota</taxon>
        <taxon>Fungi</taxon>
        <taxon>Dikarya</taxon>
        <taxon>Ascomycota</taxon>
        <taxon>Pezizomycotina</taxon>
        <taxon>Sordariomycetes</taxon>
        <taxon>Hypocreomycetidae</taxon>
        <taxon>Hypocreales</taxon>
        <taxon>Nectriaceae</taxon>
        <taxon>Fusarium</taxon>
        <taxon>Fusarium tricinctum species complex</taxon>
    </lineage>
</organism>
<feature type="compositionally biased region" description="Pro residues" evidence="2">
    <location>
        <begin position="200"/>
        <end position="217"/>
    </location>
</feature>
<dbReference type="SUPFAM" id="SSF90257">
    <property type="entry name" value="Myosin rod fragments"/>
    <property type="match status" value="1"/>
</dbReference>
<proteinExistence type="predicted"/>
<evidence type="ECO:0000256" key="1">
    <source>
        <dbReference type="SAM" id="Coils"/>
    </source>
</evidence>
<protein>
    <submittedName>
        <fullName evidence="3">Uncharacterized protein</fullName>
    </submittedName>
</protein>
<dbReference type="EMBL" id="JAGPXF010000002">
    <property type="protein sequence ID" value="KAH7256128.1"/>
    <property type="molecule type" value="Genomic_DNA"/>
</dbReference>
<feature type="coiled-coil region" evidence="1">
    <location>
        <begin position="245"/>
        <end position="286"/>
    </location>
</feature>
<evidence type="ECO:0000313" key="4">
    <source>
        <dbReference type="Proteomes" id="UP000813427"/>
    </source>
</evidence>